<sequence length="215" mass="24325">MATSEIMLSIILLLWRYVNGDVCDRFFEIPNSKLQGHVIETITTTEKDCREICRRNSACDSINYIRKKSQCELNGDTHFSFPEHFISGAAPGAYYATLNPVTSCSSLYCGSGMACKMREDGKTHKCEKGITYKSIGCYVDAKDRAIEGFFVEKVTREYCFKLAVSRGYRVFAMQNRRQCFTGANAHNTYSKYGSGSGCSWGTGGRWRNDVYHINY</sequence>
<evidence type="ECO:0000313" key="4">
    <source>
        <dbReference type="Proteomes" id="UP000001593"/>
    </source>
</evidence>
<organism evidence="3 4">
    <name type="scientific">Nematostella vectensis</name>
    <name type="common">Starlet sea anemone</name>
    <dbReference type="NCBI Taxonomy" id="45351"/>
    <lineage>
        <taxon>Eukaryota</taxon>
        <taxon>Metazoa</taxon>
        <taxon>Cnidaria</taxon>
        <taxon>Anthozoa</taxon>
        <taxon>Hexacorallia</taxon>
        <taxon>Actiniaria</taxon>
        <taxon>Edwardsiidae</taxon>
        <taxon>Nematostella</taxon>
    </lineage>
</organism>
<dbReference type="KEGG" id="nve:5516257"/>
<dbReference type="PROSITE" id="PS50948">
    <property type="entry name" value="PAN"/>
    <property type="match status" value="1"/>
</dbReference>
<dbReference type="OMA" id="NSACDSI"/>
<dbReference type="InParanoid" id="A7RWB4"/>
<dbReference type="SMART" id="SM00473">
    <property type="entry name" value="PAN_AP"/>
    <property type="match status" value="1"/>
</dbReference>
<dbReference type="PANTHER" id="PTHR14592">
    <property type="entry name" value="UNCHARACTERIZED FAM3"/>
    <property type="match status" value="1"/>
</dbReference>
<feature type="signal peptide" evidence="1">
    <location>
        <begin position="1"/>
        <end position="20"/>
    </location>
</feature>
<protein>
    <recommendedName>
        <fullName evidence="2">Apple domain-containing protein</fullName>
    </recommendedName>
</protein>
<dbReference type="AlphaFoldDB" id="A7RWB4"/>
<feature type="chain" id="PRO_5002714548" description="Apple domain-containing protein" evidence="1">
    <location>
        <begin position="21"/>
        <end position="215"/>
    </location>
</feature>
<feature type="domain" description="Apple" evidence="2">
    <location>
        <begin position="23"/>
        <end position="99"/>
    </location>
</feature>
<keyword evidence="1" id="KW-0732">Signal</keyword>
<dbReference type="Pfam" id="PF00024">
    <property type="entry name" value="PAN_1"/>
    <property type="match status" value="1"/>
</dbReference>
<dbReference type="InterPro" id="IPR003609">
    <property type="entry name" value="Pan_app"/>
</dbReference>
<evidence type="ECO:0000313" key="3">
    <source>
        <dbReference type="EMBL" id="EDO44285.1"/>
    </source>
</evidence>
<proteinExistence type="predicted"/>
<dbReference type="HOGENOM" id="CLU_1284647_0_0_1"/>
<name>A7RWB4_NEMVE</name>
<dbReference type="Proteomes" id="UP000001593">
    <property type="component" value="Unassembled WGS sequence"/>
</dbReference>
<evidence type="ECO:0000256" key="1">
    <source>
        <dbReference type="SAM" id="SignalP"/>
    </source>
</evidence>
<evidence type="ECO:0000259" key="2">
    <source>
        <dbReference type="PROSITE" id="PS50948"/>
    </source>
</evidence>
<dbReference type="EMBL" id="DS469546">
    <property type="protein sequence ID" value="EDO44285.1"/>
    <property type="molecule type" value="Genomic_DNA"/>
</dbReference>
<dbReference type="Gene3D" id="3.50.4.10">
    <property type="entry name" value="Hepatocyte Growth Factor"/>
    <property type="match status" value="1"/>
</dbReference>
<gene>
    <name evidence="3" type="ORF">NEMVEDRAFT_v1g241139</name>
</gene>
<reference evidence="3 4" key="1">
    <citation type="journal article" date="2007" name="Science">
        <title>Sea anemone genome reveals ancestral eumetazoan gene repertoire and genomic organization.</title>
        <authorList>
            <person name="Putnam N.H."/>
            <person name="Srivastava M."/>
            <person name="Hellsten U."/>
            <person name="Dirks B."/>
            <person name="Chapman J."/>
            <person name="Salamov A."/>
            <person name="Terry A."/>
            <person name="Shapiro H."/>
            <person name="Lindquist E."/>
            <person name="Kapitonov V.V."/>
            <person name="Jurka J."/>
            <person name="Genikhovich G."/>
            <person name="Grigoriev I.V."/>
            <person name="Lucas S.M."/>
            <person name="Steele R.E."/>
            <person name="Finnerty J.R."/>
            <person name="Technau U."/>
            <person name="Martindale M.Q."/>
            <person name="Rokhsar D.S."/>
        </authorList>
    </citation>
    <scope>NUCLEOTIDE SEQUENCE [LARGE SCALE GENOMIC DNA]</scope>
    <source>
        <strain evidence="4">CH2 X CH6</strain>
    </source>
</reference>
<dbReference type="PhylomeDB" id="A7RWB4"/>
<keyword evidence="4" id="KW-1185">Reference proteome</keyword>
<accession>A7RWB4</accession>
<dbReference type="SUPFAM" id="SSF57414">
    <property type="entry name" value="Hairpin loop containing domain-like"/>
    <property type="match status" value="1"/>
</dbReference>
<dbReference type="InterPro" id="IPR039220">
    <property type="entry name" value="FAM3"/>
</dbReference>